<keyword evidence="4" id="KW-0201">Cytochrome c-type biogenesis</keyword>
<comment type="similarity">
    <text evidence="2">Belongs to the DsbD family.</text>
</comment>
<protein>
    <submittedName>
        <fullName evidence="9">Cytochrome c-type biogenesis protein CcdA-like</fullName>
    </submittedName>
</protein>
<feature type="transmembrane region" description="Helical" evidence="7">
    <location>
        <begin position="96"/>
        <end position="114"/>
    </location>
</feature>
<dbReference type="InterPro" id="IPR003834">
    <property type="entry name" value="Cyt_c_assmbl_TM_dom"/>
</dbReference>
<feature type="transmembrane region" description="Helical" evidence="7">
    <location>
        <begin position="16"/>
        <end position="49"/>
    </location>
</feature>
<evidence type="ECO:0000256" key="2">
    <source>
        <dbReference type="ARBA" id="ARBA00006143"/>
    </source>
</evidence>
<accession>A0A1D7TNW9</accession>
<gene>
    <name evidence="9" type="ORF">SHALO_2872</name>
</gene>
<evidence type="ECO:0000259" key="8">
    <source>
        <dbReference type="Pfam" id="PF02683"/>
    </source>
</evidence>
<evidence type="ECO:0000256" key="7">
    <source>
        <dbReference type="SAM" id="Phobius"/>
    </source>
</evidence>
<comment type="subcellular location">
    <subcellularLocation>
        <location evidence="1">Membrane</location>
        <topology evidence="1">Multi-pass membrane protein</topology>
    </subcellularLocation>
</comment>
<dbReference type="InterPro" id="IPR051790">
    <property type="entry name" value="Cytochrome_c-biogenesis_DsbD"/>
</dbReference>
<proteinExistence type="inferred from homology"/>
<dbReference type="GO" id="GO:0016020">
    <property type="term" value="C:membrane"/>
    <property type="evidence" value="ECO:0007669"/>
    <property type="project" value="UniProtKB-SubCell"/>
</dbReference>
<organism evidence="9 10">
    <name type="scientific">Sulfurospirillum halorespirans DSM 13726</name>
    <dbReference type="NCBI Taxonomy" id="1193502"/>
    <lineage>
        <taxon>Bacteria</taxon>
        <taxon>Pseudomonadati</taxon>
        <taxon>Campylobacterota</taxon>
        <taxon>Epsilonproteobacteria</taxon>
        <taxon>Campylobacterales</taxon>
        <taxon>Sulfurospirillaceae</taxon>
        <taxon>Sulfurospirillum</taxon>
    </lineage>
</organism>
<name>A0A1D7TNW9_9BACT</name>
<evidence type="ECO:0000256" key="4">
    <source>
        <dbReference type="ARBA" id="ARBA00022748"/>
    </source>
</evidence>
<evidence type="ECO:0000313" key="10">
    <source>
        <dbReference type="Proteomes" id="UP000094609"/>
    </source>
</evidence>
<keyword evidence="3 7" id="KW-0812">Transmembrane</keyword>
<feature type="transmembrane region" description="Helical" evidence="7">
    <location>
        <begin position="211"/>
        <end position="229"/>
    </location>
</feature>
<keyword evidence="5 7" id="KW-1133">Transmembrane helix</keyword>
<dbReference type="GO" id="GO:0017004">
    <property type="term" value="P:cytochrome complex assembly"/>
    <property type="evidence" value="ECO:0007669"/>
    <property type="project" value="UniProtKB-KW"/>
</dbReference>
<feature type="transmembrane region" description="Helical" evidence="7">
    <location>
        <begin position="61"/>
        <end position="84"/>
    </location>
</feature>
<keyword evidence="10" id="KW-1185">Reference proteome</keyword>
<reference evidence="10" key="1">
    <citation type="submission" date="2016-08" db="EMBL/GenBank/DDBJ databases">
        <title>Complete genome sequence of the organohalide-respiring Epsilonproteobacterium Sulfurospirillum halorespirans.</title>
        <authorList>
            <person name="Goris T."/>
            <person name="Zimmermann J."/>
            <person name="Schenz B."/>
            <person name="Lemos M."/>
            <person name="Hackermueller J."/>
            <person name="Diekert G."/>
        </authorList>
    </citation>
    <scope>NUCLEOTIDE SEQUENCE [LARGE SCALE GENOMIC DNA]</scope>
    <source>
        <strain>DSM 13726</strain>
        <strain evidence="10">PCE-M2</strain>
    </source>
</reference>
<evidence type="ECO:0000256" key="6">
    <source>
        <dbReference type="ARBA" id="ARBA00023136"/>
    </source>
</evidence>
<feature type="domain" description="Cytochrome C biogenesis protein transmembrane" evidence="8">
    <location>
        <begin position="17"/>
        <end position="228"/>
    </location>
</feature>
<dbReference type="STRING" id="1193502.SHALO_2872"/>
<dbReference type="AlphaFoldDB" id="A0A1D7TNW9"/>
<feature type="transmembrane region" description="Helical" evidence="7">
    <location>
        <begin position="134"/>
        <end position="163"/>
    </location>
</feature>
<dbReference type="Pfam" id="PF02683">
    <property type="entry name" value="DsbD_TM"/>
    <property type="match status" value="1"/>
</dbReference>
<dbReference type="PANTHER" id="PTHR31272:SF9">
    <property type="entry name" value="BLL1027 PROTEIN"/>
    <property type="match status" value="1"/>
</dbReference>
<evidence type="ECO:0000313" key="9">
    <source>
        <dbReference type="EMBL" id="AOO66624.1"/>
    </source>
</evidence>
<dbReference type="KEGG" id="shal:SHALO_2872"/>
<dbReference type="Proteomes" id="UP000094609">
    <property type="component" value="Chromosome"/>
</dbReference>
<sequence>MNVEQILIEMTSQFGAWAIVASFGIGLLTSLAPCSIITLPLLAGSVLGLSQDLNAKQKKVFIYQYSLLFVLGLVISFSLLMLLVSKMGMMLSLAPFWAYLLASLATFTVVAYALGWIQGFDKDKVARKFLRFKLLGAVIIGLIFGLVSTPCASAPLVAIITIASQSGWVYSYALVLAFALGHGMLLLVAGTSLGFTQSVVSSQKIGRVSRVINGFFIVILVGIGFYFLYQTYLVF</sequence>
<evidence type="ECO:0000256" key="5">
    <source>
        <dbReference type="ARBA" id="ARBA00022989"/>
    </source>
</evidence>
<dbReference type="EMBL" id="CP017111">
    <property type="protein sequence ID" value="AOO66624.1"/>
    <property type="molecule type" value="Genomic_DNA"/>
</dbReference>
<keyword evidence="6 7" id="KW-0472">Membrane</keyword>
<feature type="transmembrane region" description="Helical" evidence="7">
    <location>
        <begin position="169"/>
        <end position="190"/>
    </location>
</feature>
<evidence type="ECO:0000256" key="3">
    <source>
        <dbReference type="ARBA" id="ARBA00022692"/>
    </source>
</evidence>
<dbReference type="PATRIC" id="fig|1193502.14.peg.2907"/>
<evidence type="ECO:0000256" key="1">
    <source>
        <dbReference type="ARBA" id="ARBA00004141"/>
    </source>
</evidence>
<dbReference type="PANTHER" id="PTHR31272">
    <property type="entry name" value="CYTOCHROME C-TYPE BIOGENESIS PROTEIN HI_1454-RELATED"/>
    <property type="match status" value="1"/>
</dbReference>